<dbReference type="PANTHER" id="PTHR13366:SF0">
    <property type="entry name" value="HEAT REPEAT-CONTAINING PROTEIN 6"/>
    <property type="match status" value="1"/>
</dbReference>
<gene>
    <name evidence="1" type="ORF">CHYS00102_LOCUS25378</name>
</gene>
<dbReference type="InterPro" id="IPR016024">
    <property type="entry name" value="ARM-type_fold"/>
</dbReference>
<dbReference type="Gene3D" id="1.25.10.10">
    <property type="entry name" value="Leucine-rich Repeat Variant"/>
    <property type="match status" value="1"/>
</dbReference>
<protein>
    <submittedName>
        <fullName evidence="1">Uncharacterized protein</fullName>
    </submittedName>
</protein>
<name>A0A7S1BVA8_9STRA</name>
<accession>A0A7S1BVA8</accession>
<dbReference type="InterPro" id="IPR011989">
    <property type="entry name" value="ARM-like"/>
</dbReference>
<dbReference type="SUPFAM" id="SSF48371">
    <property type="entry name" value="ARM repeat"/>
    <property type="match status" value="1"/>
</dbReference>
<evidence type="ECO:0000313" key="1">
    <source>
        <dbReference type="EMBL" id="CAD8898164.1"/>
    </source>
</evidence>
<dbReference type="PANTHER" id="PTHR13366">
    <property type="entry name" value="MALARIA ANTIGEN-RELATED"/>
    <property type="match status" value="1"/>
</dbReference>
<proteinExistence type="predicted"/>
<dbReference type="InterPro" id="IPR052107">
    <property type="entry name" value="HEAT6"/>
</dbReference>
<organism evidence="1">
    <name type="scientific">Corethron hystrix</name>
    <dbReference type="NCBI Taxonomy" id="216773"/>
    <lineage>
        <taxon>Eukaryota</taxon>
        <taxon>Sar</taxon>
        <taxon>Stramenopiles</taxon>
        <taxon>Ochrophyta</taxon>
        <taxon>Bacillariophyta</taxon>
        <taxon>Coscinodiscophyceae</taxon>
        <taxon>Corethrophycidae</taxon>
        <taxon>Corethrales</taxon>
        <taxon>Corethraceae</taxon>
        <taxon>Corethron</taxon>
    </lineage>
</organism>
<sequence>MSRWEALIESNDMRFRRNLSETETLSLWSDRSRRGQHRRLNDRKRWTAKTASTATASMECKMKNGNDCEELRKNWVNNTPNLLMKSGIRGSGMTMAVERSALDDDCNLLRNPSPVVTEAASSVELDEITDGDVGHRIDSLTKYIDSVMAETRRRRAGPFLSPPIDKVFESLNIVLSYVIQRRIHKVHPTVTVSGFYTDDCCLRRTFCSVFFFLSDKGRNDDDDYERDDVFAVPSYSGSQMNISRETHLLVVDVLVRYLRMQTGLTLSNDGNSVVIVAESGGEKDDNNDFGVDLSSSLKKKRGHEGGNEHFKLSKKNDVCASISPSDDSQVKKNADFRIRGDRNRNVRPMNRNKATAICESNGEGSETVGSGETDIILEMHENHHCLTIDSDDVSLALIALSCVLRHLSGPSLPAESLTRSVISHTLFPLLSSFNDNHAILPMSLLVLTAALRSRILASAILSPLVIHIDDSGRESTVENPLRIQLFQILEGLLRKNKNVLCETVRCVRVAMDAIVTLERKKYATSKSLTTTLSSPRVSPNVGVMLRSIVPVLSGTETCDVEVKRQVLLLECLRLLRSIFLARPSVAAGFIDIFLLHRSPQSSLSLLDLVDMAKLENETITINALEALKEMLRNFCLAPVRYDTVTSIPSLCAYCICWLQSIQDSAMHNDHHYCQTRQNSSHILLDVSVLIVTAASLTNCDESWRILEEMARVFFFVENRQITDAVSQAFRELCGGTIREDGRVTAMSGPLITFLLHGYPKFMLKLAEVLEVQSQHRDLLIRTLHILGCIGRTLPCVIIDNQRLLIVLARYVGSKSAKIRLATHASIEQILFGRGNKKNDGDDQEKELEKNTVFMSFLCTKICTLLLEALEDTMGKIRQHALGSLGSLKLCDWYYLDRNKSFSVEKCLSAIIEKCIMKESSGEVRAVGCRTLGRIFTVIFNKHAIGEEASIHIQNQRIVEIVSRPLCKCLGDNSQAVRCMTLFAVGNLIQTTVSLSGANEVLAMPNLIDICVASFRCLEEKNEKIKSSAIRTMGHLIHGCNSVFRSKFCSQNDICSIQIKINKLTNETISILASNALAAVNLCDGNLPGLSWKLRSIINKHAWGSCYALSYIFQKKRHRGDIFWAEREETVVEAVEVMLRCVRSLGRINGKVAAAAVVALEALDQSMWLNLHGLDELKPIGLFTFVYVLSEIKTYQKLPTASFQFDIEVLLLNLLKVAFHANILKLIEIELFCDKHLHLIYQLMVKDGQDNHLYCKTFSIFADTIEKKLIEKDLDVSLYQMFRSRSVREERARHHHESILHKNVGSTREEYPSVDGLLDLDKLIIEEDEL</sequence>
<reference evidence="1" key="1">
    <citation type="submission" date="2021-01" db="EMBL/GenBank/DDBJ databases">
        <authorList>
            <person name="Corre E."/>
            <person name="Pelletier E."/>
            <person name="Niang G."/>
            <person name="Scheremetjew M."/>
            <person name="Finn R."/>
            <person name="Kale V."/>
            <person name="Holt S."/>
            <person name="Cochrane G."/>
            <person name="Meng A."/>
            <person name="Brown T."/>
            <person name="Cohen L."/>
        </authorList>
    </citation>
    <scope>NUCLEOTIDE SEQUENCE</scope>
    <source>
        <strain evidence="1">308</strain>
    </source>
</reference>
<dbReference type="EMBL" id="HBFR01034774">
    <property type="protein sequence ID" value="CAD8898164.1"/>
    <property type="molecule type" value="Transcribed_RNA"/>
</dbReference>